<evidence type="ECO:0000256" key="1">
    <source>
        <dbReference type="SAM" id="MobiDB-lite"/>
    </source>
</evidence>
<organism evidence="2 3">
    <name type="scientific">Candidatus Iainarchaeum sp</name>
    <dbReference type="NCBI Taxonomy" id="3101447"/>
    <lineage>
        <taxon>Archaea</taxon>
        <taxon>Candidatus Iainarchaeota</taxon>
        <taxon>Candidatus Iainarchaeia</taxon>
        <taxon>Candidatus Iainarchaeales</taxon>
        <taxon>Candidatus Iainarchaeaceae</taxon>
        <taxon>Candidatus Iainarchaeum</taxon>
    </lineage>
</organism>
<reference evidence="2 3" key="1">
    <citation type="journal article" date="2020" name="Biotechnol. Biofuels">
        <title>New insights from the biogas microbiome by comprehensive genome-resolved metagenomics of nearly 1600 species originating from multiple anaerobic digesters.</title>
        <authorList>
            <person name="Campanaro S."/>
            <person name="Treu L."/>
            <person name="Rodriguez-R L.M."/>
            <person name="Kovalovszki A."/>
            <person name="Ziels R.M."/>
            <person name="Maus I."/>
            <person name="Zhu X."/>
            <person name="Kougias P.G."/>
            <person name="Basile A."/>
            <person name="Luo G."/>
            <person name="Schluter A."/>
            <person name="Konstantinidis K.T."/>
            <person name="Angelidaki I."/>
        </authorList>
    </citation>
    <scope>NUCLEOTIDE SEQUENCE [LARGE SCALE GENOMIC DNA]</scope>
    <source>
        <strain evidence="2">AS22ysBPME_79</strain>
    </source>
</reference>
<accession>A0A7K4BZ57</accession>
<sequence>MVIRTGTRRVARTGTIKKQPNKKQKSNPLRKSKLREANIRKIEARARRVPSREKILNRERAKQQIAKFILGNALKSYEKKGAFIWIPDMREQLKHGAPATFTVGHVSSMVGVHRIATKEIITELLASKKFQQQLAKNNIKIKQEVDKKYYITKIK</sequence>
<feature type="region of interest" description="Disordered" evidence="1">
    <location>
        <begin position="1"/>
        <end position="29"/>
    </location>
</feature>
<name>A0A7K4BZ57_9ARCH</name>
<feature type="compositionally biased region" description="Basic residues" evidence="1">
    <location>
        <begin position="19"/>
        <end position="29"/>
    </location>
</feature>
<dbReference type="EMBL" id="JAAZKV010000015">
    <property type="protein sequence ID" value="NMA44546.1"/>
    <property type="molecule type" value="Genomic_DNA"/>
</dbReference>
<comment type="caution">
    <text evidence="2">The sequence shown here is derived from an EMBL/GenBank/DDBJ whole genome shotgun (WGS) entry which is preliminary data.</text>
</comment>
<protein>
    <submittedName>
        <fullName evidence="2">Uncharacterized protein</fullName>
    </submittedName>
</protein>
<evidence type="ECO:0000313" key="3">
    <source>
        <dbReference type="Proteomes" id="UP000526302"/>
    </source>
</evidence>
<dbReference type="AlphaFoldDB" id="A0A7K4BZ57"/>
<dbReference type="Proteomes" id="UP000526302">
    <property type="component" value="Unassembled WGS sequence"/>
</dbReference>
<proteinExistence type="predicted"/>
<gene>
    <name evidence="2" type="ORF">GX950_01920</name>
</gene>
<feature type="compositionally biased region" description="Basic residues" evidence="1">
    <location>
        <begin position="1"/>
        <end position="11"/>
    </location>
</feature>
<evidence type="ECO:0000313" key="2">
    <source>
        <dbReference type="EMBL" id="NMA44546.1"/>
    </source>
</evidence>